<dbReference type="InterPro" id="IPR052041">
    <property type="entry name" value="Nucleic_acid_metab_PIN/TRAM"/>
</dbReference>
<keyword evidence="1" id="KW-0812">Transmembrane</keyword>
<keyword evidence="1" id="KW-1133">Transmembrane helix</keyword>
<accession>A0A419DCA3</accession>
<organism evidence="3 4">
    <name type="scientific">candidate division WS5 bacterium</name>
    <dbReference type="NCBI Taxonomy" id="2093353"/>
    <lineage>
        <taxon>Bacteria</taxon>
        <taxon>candidate division WS5</taxon>
    </lineage>
</organism>
<name>A0A419DCA3_9BACT</name>
<dbReference type="Gene3D" id="3.40.50.1010">
    <property type="entry name" value="5'-nuclease"/>
    <property type="match status" value="1"/>
</dbReference>
<dbReference type="SUPFAM" id="SSF88723">
    <property type="entry name" value="PIN domain-like"/>
    <property type="match status" value="1"/>
</dbReference>
<evidence type="ECO:0000313" key="3">
    <source>
        <dbReference type="EMBL" id="RJO60713.1"/>
    </source>
</evidence>
<proteinExistence type="predicted"/>
<evidence type="ECO:0000259" key="2">
    <source>
        <dbReference type="SMART" id="SM00670"/>
    </source>
</evidence>
<reference evidence="3 4" key="1">
    <citation type="journal article" date="2017" name="ISME J.">
        <title>Energy and carbon metabolisms in a deep terrestrial subsurface fluid microbial community.</title>
        <authorList>
            <person name="Momper L."/>
            <person name="Jungbluth S.P."/>
            <person name="Lee M.D."/>
            <person name="Amend J.P."/>
        </authorList>
    </citation>
    <scope>NUCLEOTIDE SEQUENCE [LARGE SCALE GENOMIC DNA]</scope>
    <source>
        <strain evidence="3">SURF_29</strain>
    </source>
</reference>
<dbReference type="Proteomes" id="UP000285655">
    <property type="component" value="Unassembled WGS sequence"/>
</dbReference>
<dbReference type="InterPro" id="IPR002716">
    <property type="entry name" value="PIN_dom"/>
</dbReference>
<dbReference type="PANTHER" id="PTHR11603">
    <property type="entry name" value="AAA FAMILY ATPASE"/>
    <property type="match status" value="1"/>
</dbReference>
<dbReference type="PANTHER" id="PTHR11603:SF147">
    <property type="entry name" value="MEMBRANE PROTEIN"/>
    <property type="match status" value="1"/>
</dbReference>
<dbReference type="CDD" id="cd09877">
    <property type="entry name" value="PIN_YacL-like"/>
    <property type="match status" value="1"/>
</dbReference>
<dbReference type="InterPro" id="IPR029060">
    <property type="entry name" value="PIN-like_dom_sf"/>
</dbReference>
<dbReference type="SMART" id="SM00670">
    <property type="entry name" value="PINc"/>
    <property type="match status" value="1"/>
</dbReference>
<evidence type="ECO:0000313" key="4">
    <source>
        <dbReference type="Proteomes" id="UP000285655"/>
    </source>
</evidence>
<keyword evidence="1" id="KW-0472">Membrane</keyword>
<feature type="transmembrane region" description="Helical" evidence="1">
    <location>
        <begin position="40"/>
        <end position="62"/>
    </location>
</feature>
<feature type="transmembrane region" description="Helical" evidence="1">
    <location>
        <begin position="7"/>
        <end position="28"/>
    </location>
</feature>
<feature type="domain" description="PIN" evidence="2">
    <location>
        <begin position="107"/>
        <end position="213"/>
    </location>
</feature>
<comment type="caution">
    <text evidence="3">The sequence shown here is derived from an EMBL/GenBank/DDBJ whole genome shotgun (WGS) entry which is preliminary data.</text>
</comment>
<protein>
    <submittedName>
        <fullName evidence="3">PIN domain nuclease</fullName>
    </submittedName>
</protein>
<dbReference type="EMBL" id="QZJW01000040">
    <property type="protein sequence ID" value="RJO60713.1"/>
    <property type="molecule type" value="Genomic_DNA"/>
</dbReference>
<gene>
    <name evidence="3" type="ORF">C4544_04550</name>
</gene>
<dbReference type="AlphaFoldDB" id="A0A419DCA3"/>
<sequence length="303" mass="33216">MSKFRFWATIITAFVLGLIGFWLGGTLPFPSPVTEFQSRIFYALIGLLITLISFARISSWVIKTTTRLLMQFVSRIAIEVTRQFTQLSSRGWRPSSSSSGTRIRSSRPIILDTSGIIDGRVLDVAKTGFLIGTVVVPEFVMSELREVADSAEAVKRARGRFGFDVIARLKKVEGIKIEVWDEDVAGKTVDDKLIRLSKNLHGRLLTCDYNLNQNAQAAGVRALNLNELANSLKTLPVPGEKLSLKIITPGKESDQGVGYLQDGTMVIAKEGAAVIGQEVVVEVNKIIQGPAGRIIFGKVNSHD</sequence>
<evidence type="ECO:0000256" key="1">
    <source>
        <dbReference type="SAM" id="Phobius"/>
    </source>
</evidence>